<sequence length="114" mass="12815">MVPKEIKEYVRGLYGASPAPISDEIRTKIIGNEKVITVRPADLLEPELEKYKEEVGQLATSLEDVLSYALFPQVAKKFFENRLEGSAVAAELEKNSAVKSDTREEEIHYITVTM</sequence>
<gene>
    <name evidence="2" type="ORF">SDC9_116323</name>
</gene>
<dbReference type="InterPro" id="IPR013785">
    <property type="entry name" value="Aldolase_TIM"/>
</dbReference>
<accession>A0A645BW99</accession>
<proteinExistence type="predicted"/>
<name>A0A645BW99_9ZZZZ</name>
<dbReference type="Pfam" id="PF02436">
    <property type="entry name" value="PYC_OADA"/>
    <property type="match status" value="1"/>
</dbReference>
<reference evidence="2" key="1">
    <citation type="submission" date="2019-08" db="EMBL/GenBank/DDBJ databases">
        <authorList>
            <person name="Kucharzyk K."/>
            <person name="Murdoch R.W."/>
            <person name="Higgins S."/>
            <person name="Loffler F."/>
        </authorList>
    </citation>
    <scope>NUCLEOTIDE SEQUENCE</scope>
</reference>
<dbReference type="EMBL" id="VSSQ01022832">
    <property type="protein sequence ID" value="MPM69378.1"/>
    <property type="molecule type" value="Genomic_DNA"/>
</dbReference>
<protein>
    <recommendedName>
        <fullName evidence="1">Carboxylase conserved domain-containing protein</fullName>
    </recommendedName>
</protein>
<evidence type="ECO:0000313" key="2">
    <source>
        <dbReference type="EMBL" id="MPM69378.1"/>
    </source>
</evidence>
<dbReference type="Gene3D" id="3.20.20.70">
    <property type="entry name" value="Aldolase class I"/>
    <property type="match status" value="1"/>
</dbReference>
<comment type="caution">
    <text evidence="2">The sequence shown here is derived from an EMBL/GenBank/DDBJ whole genome shotgun (WGS) entry which is preliminary data.</text>
</comment>
<evidence type="ECO:0000259" key="1">
    <source>
        <dbReference type="Pfam" id="PF02436"/>
    </source>
</evidence>
<feature type="domain" description="Carboxylase conserved" evidence="1">
    <location>
        <begin position="2"/>
        <end position="108"/>
    </location>
</feature>
<dbReference type="InterPro" id="IPR003379">
    <property type="entry name" value="Carboxylase_cons_dom"/>
</dbReference>
<dbReference type="AlphaFoldDB" id="A0A645BW99"/>
<dbReference type="SUPFAM" id="SSF89000">
    <property type="entry name" value="post-HMGL domain-like"/>
    <property type="match status" value="1"/>
</dbReference>
<organism evidence="2">
    <name type="scientific">bioreactor metagenome</name>
    <dbReference type="NCBI Taxonomy" id="1076179"/>
    <lineage>
        <taxon>unclassified sequences</taxon>
        <taxon>metagenomes</taxon>
        <taxon>ecological metagenomes</taxon>
    </lineage>
</organism>